<gene>
    <name evidence="1" type="ORF">BVG79_01705</name>
</gene>
<protein>
    <submittedName>
        <fullName evidence="1">Uncharacterized protein</fullName>
    </submittedName>
</protein>
<sequence>MFQAPSISRVVGQEKPLFGATRGRAGGFLRLAASFSP</sequence>
<dbReference type="AlphaFoldDB" id="A0A1W6P0S1"/>
<organism evidence="1 2">
    <name type="scientific">Ketogulonicigenium robustum</name>
    <dbReference type="NCBI Taxonomy" id="92947"/>
    <lineage>
        <taxon>Bacteria</taxon>
        <taxon>Pseudomonadati</taxon>
        <taxon>Pseudomonadota</taxon>
        <taxon>Alphaproteobacteria</taxon>
        <taxon>Rhodobacterales</taxon>
        <taxon>Roseobacteraceae</taxon>
        <taxon>Ketogulonicigenium</taxon>
    </lineage>
</organism>
<dbReference type="Proteomes" id="UP000242447">
    <property type="component" value="Chromosome"/>
</dbReference>
<reference evidence="1 2" key="1">
    <citation type="submission" date="2017-02" db="EMBL/GenBank/DDBJ databases">
        <title>Ketogulonicigenium robustum SPU B003 Genome sequencing and assembly.</title>
        <authorList>
            <person name="Li Y."/>
            <person name="Liu L."/>
            <person name="Wang C."/>
            <person name="Zhang M."/>
            <person name="Zhang T."/>
            <person name="Zhang Y."/>
        </authorList>
    </citation>
    <scope>NUCLEOTIDE SEQUENCE [LARGE SCALE GENOMIC DNA]</scope>
    <source>
        <strain evidence="1 2">SPU_B003</strain>
    </source>
</reference>
<dbReference type="EMBL" id="CP019937">
    <property type="protein sequence ID" value="ARO15049.1"/>
    <property type="molecule type" value="Genomic_DNA"/>
</dbReference>
<name>A0A1W6P0S1_9RHOB</name>
<accession>A0A1W6P0S1</accession>
<evidence type="ECO:0000313" key="2">
    <source>
        <dbReference type="Proteomes" id="UP000242447"/>
    </source>
</evidence>
<keyword evidence="2" id="KW-1185">Reference proteome</keyword>
<dbReference type="KEGG" id="kro:BVG79_01705"/>
<evidence type="ECO:0000313" key="1">
    <source>
        <dbReference type="EMBL" id="ARO15049.1"/>
    </source>
</evidence>
<proteinExistence type="predicted"/>